<reference evidence="2" key="1">
    <citation type="submission" date="2024-05" db="EMBL/GenBank/DDBJ databases">
        <title>Whole genome shotgun sequence of Streptomyces hydrogenans NBRC 13475.</title>
        <authorList>
            <person name="Komaki H."/>
            <person name="Tamura T."/>
        </authorList>
    </citation>
    <scope>NUCLEOTIDE SEQUENCE</scope>
    <source>
        <strain evidence="2">NBRC 13475</strain>
    </source>
</reference>
<dbReference type="Gene3D" id="1.10.150.110">
    <property type="entry name" value="DNA polymerase beta, N-terminal domain-like"/>
    <property type="match status" value="1"/>
</dbReference>
<dbReference type="SUPFAM" id="SSF47802">
    <property type="entry name" value="DNA polymerase beta, N-terminal domain-like"/>
    <property type="match status" value="1"/>
</dbReference>
<dbReference type="RefSeq" id="WP_190226411.1">
    <property type="nucleotide sequence ID" value="NZ_BNBS01000190.1"/>
</dbReference>
<name>A0ABQ3PSE8_9ACTN</name>
<dbReference type="InterPro" id="IPR027421">
    <property type="entry name" value="DNA_pol_lamdba_lyase_dom_sf"/>
</dbReference>
<dbReference type="InterPro" id="IPR050243">
    <property type="entry name" value="PHP_phosphatase"/>
</dbReference>
<comment type="caution">
    <text evidence="2">The sequence shown here is derived from an EMBL/GenBank/DDBJ whole genome shotgun (WGS) entry which is preliminary data.</text>
</comment>
<proteinExistence type="predicted"/>
<evidence type="ECO:0000313" key="2">
    <source>
        <dbReference type="EMBL" id="GHI27959.1"/>
    </source>
</evidence>
<dbReference type="PANTHER" id="PTHR36928">
    <property type="entry name" value="PHOSPHATASE YCDX-RELATED"/>
    <property type="match status" value="1"/>
</dbReference>
<feature type="domain" description="Polymerase/histidinol phosphatase N-terminal" evidence="1">
    <location>
        <begin position="107"/>
        <end position="186"/>
    </location>
</feature>
<sequence length="352" mass="38228">MDPVAALNRIAFLLERGGAPAYRAKAFRTAAAAVGALPEGEAERRAAAGTLESLKGVGPKTAAVVREALEGRVPDYLAGLERELTDSLDVEPEEPDRGRELRAALRGDCHLHSDWSDGGASIEAMGRAAIGLGHDWAVLTDHSPRLTVARGLSPERLREQLDVVAELNEDWAPFRLLTGIECDILDDGSLDQEPDLLDRLDLVVGSVHSKLRMDARAMTRRMENAVRNPLMDVLGHCTGRLVAGGRLRPESEFDAERVFAACAGSGTAVEVNSRPERLDPPRRLLRRAVEAGVLFAVDTDAHAPGQLAWQLLGCARAEECGVPAERVINTWDADRLQAWAREKSGRPGRRRS</sequence>
<dbReference type="EMBL" id="BNDW01000117">
    <property type="protein sequence ID" value="GHI27959.1"/>
    <property type="molecule type" value="Genomic_DNA"/>
</dbReference>
<dbReference type="SUPFAM" id="SSF89550">
    <property type="entry name" value="PHP domain-like"/>
    <property type="match status" value="1"/>
</dbReference>
<dbReference type="Pfam" id="PF02811">
    <property type="entry name" value="PHP"/>
    <property type="match status" value="1"/>
</dbReference>
<dbReference type="PANTHER" id="PTHR36928:SF1">
    <property type="entry name" value="PHOSPHATASE YCDX-RELATED"/>
    <property type="match status" value="1"/>
</dbReference>
<dbReference type="CDD" id="cd07436">
    <property type="entry name" value="PHP_PolX"/>
    <property type="match status" value="1"/>
</dbReference>
<dbReference type="InterPro" id="IPR010996">
    <property type="entry name" value="HHH_MUS81"/>
</dbReference>
<dbReference type="SMART" id="SM00481">
    <property type="entry name" value="POLIIIAc"/>
    <property type="match status" value="1"/>
</dbReference>
<organism evidence="2 3">
    <name type="scientific">Streptomyces hydrogenans</name>
    <dbReference type="NCBI Taxonomy" id="1873719"/>
    <lineage>
        <taxon>Bacteria</taxon>
        <taxon>Bacillati</taxon>
        <taxon>Actinomycetota</taxon>
        <taxon>Actinomycetes</taxon>
        <taxon>Kitasatosporales</taxon>
        <taxon>Streptomycetaceae</taxon>
        <taxon>Streptomyces</taxon>
    </lineage>
</organism>
<dbReference type="NCBIfam" id="NF005928">
    <property type="entry name" value="PRK07945.1"/>
    <property type="match status" value="1"/>
</dbReference>
<dbReference type="InterPro" id="IPR016195">
    <property type="entry name" value="Pol/histidinol_Pase-like"/>
</dbReference>
<dbReference type="Proteomes" id="UP001052739">
    <property type="component" value="Unassembled WGS sequence"/>
</dbReference>
<protein>
    <submittedName>
        <fullName evidence="2">PHP domain-containing protein</fullName>
    </submittedName>
</protein>
<keyword evidence="3" id="KW-1185">Reference proteome</keyword>
<gene>
    <name evidence="2" type="ORF">Shyd_93300</name>
</gene>
<dbReference type="PIRSF" id="PIRSF036978">
    <property type="entry name" value="UCP036978_PHPhdr"/>
    <property type="match status" value="1"/>
</dbReference>
<dbReference type="InterPro" id="IPR047967">
    <property type="entry name" value="PolX_PHP"/>
</dbReference>
<dbReference type="InterPro" id="IPR004013">
    <property type="entry name" value="PHP_dom"/>
</dbReference>
<dbReference type="Gene3D" id="3.20.20.140">
    <property type="entry name" value="Metal-dependent hydrolases"/>
    <property type="match status" value="1"/>
</dbReference>
<dbReference type="InterPro" id="IPR017078">
    <property type="entry name" value="UCP036978_PHPhdr"/>
</dbReference>
<dbReference type="Pfam" id="PF14716">
    <property type="entry name" value="HHH_8"/>
    <property type="match status" value="1"/>
</dbReference>
<accession>A0ABQ3PSE8</accession>
<evidence type="ECO:0000259" key="1">
    <source>
        <dbReference type="SMART" id="SM00481"/>
    </source>
</evidence>
<dbReference type="InterPro" id="IPR003141">
    <property type="entry name" value="Pol/His_phosphatase_N"/>
</dbReference>
<evidence type="ECO:0000313" key="3">
    <source>
        <dbReference type="Proteomes" id="UP001052739"/>
    </source>
</evidence>